<accession>A0A9W4WCZ5</accession>
<keyword evidence="2" id="KW-1185">Reference proteome</keyword>
<gene>
    <name evidence="1" type="ORF">CGXH109_LOCUS107976</name>
</gene>
<feature type="non-terminal residue" evidence="1">
    <location>
        <position position="1"/>
    </location>
</feature>
<comment type="caution">
    <text evidence="1">The sequence shown here is derived from an EMBL/GenBank/DDBJ whole genome shotgun (WGS) entry which is preliminary data.</text>
</comment>
<evidence type="ECO:0000313" key="1">
    <source>
        <dbReference type="EMBL" id="CAI0651582.1"/>
    </source>
</evidence>
<name>A0A9W4WCZ5_9PEZI</name>
<evidence type="ECO:0000313" key="2">
    <source>
        <dbReference type="Proteomes" id="UP001152533"/>
    </source>
</evidence>
<organism evidence="1 2">
    <name type="scientific">Colletotrichum noveboracense</name>
    <dbReference type="NCBI Taxonomy" id="2664923"/>
    <lineage>
        <taxon>Eukaryota</taxon>
        <taxon>Fungi</taxon>
        <taxon>Dikarya</taxon>
        <taxon>Ascomycota</taxon>
        <taxon>Pezizomycotina</taxon>
        <taxon>Sordariomycetes</taxon>
        <taxon>Hypocreomycetidae</taxon>
        <taxon>Glomerellales</taxon>
        <taxon>Glomerellaceae</taxon>
        <taxon>Colletotrichum</taxon>
        <taxon>Colletotrichum gloeosporioides species complex</taxon>
    </lineage>
</organism>
<sequence>YISFVQLKQLTHSLTKPTTNQPTVTMQIQNVVLAIATLCLGAQAAFDCKCKDDAKTTSCCNAQKFISAKRNDGKLMCYVNNVVAPLPASFPFKTCCGGGGFDLCR</sequence>
<dbReference type="EMBL" id="CAMGZC010001114">
    <property type="protein sequence ID" value="CAI0651582.1"/>
    <property type="molecule type" value="Genomic_DNA"/>
</dbReference>
<dbReference type="Proteomes" id="UP001152533">
    <property type="component" value="Unassembled WGS sequence"/>
</dbReference>
<reference evidence="1" key="1">
    <citation type="submission" date="2022-08" db="EMBL/GenBank/DDBJ databases">
        <authorList>
            <person name="Giroux E."/>
            <person name="Giroux E."/>
        </authorList>
    </citation>
    <scope>NUCLEOTIDE SEQUENCE</scope>
    <source>
        <strain evidence="1">H1091258</strain>
    </source>
</reference>
<protein>
    <recommendedName>
        <fullName evidence="3">Hydrophobin</fullName>
    </recommendedName>
</protein>
<proteinExistence type="predicted"/>
<evidence type="ECO:0008006" key="3">
    <source>
        <dbReference type="Google" id="ProtNLM"/>
    </source>
</evidence>
<dbReference type="AlphaFoldDB" id="A0A9W4WCZ5"/>